<keyword evidence="1" id="KW-1133">Transmembrane helix</keyword>
<evidence type="ECO:0000259" key="2">
    <source>
        <dbReference type="Pfam" id="PF23226"/>
    </source>
</evidence>
<dbReference type="GO" id="GO:0016020">
    <property type="term" value="C:membrane"/>
    <property type="evidence" value="ECO:0007669"/>
    <property type="project" value="GOC"/>
</dbReference>
<feature type="transmembrane region" description="Helical" evidence="1">
    <location>
        <begin position="7"/>
        <end position="27"/>
    </location>
</feature>
<dbReference type="PANTHER" id="PTHR14859:SF1">
    <property type="entry name" value="PGAP2-INTERACTING PROTEIN"/>
    <property type="match status" value="1"/>
</dbReference>
<feature type="domain" description="PGAP2IP C-terminal nuclease-like" evidence="2">
    <location>
        <begin position="41"/>
        <end position="171"/>
    </location>
</feature>
<evidence type="ECO:0000256" key="1">
    <source>
        <dbReference type="SAM" id="Phobius"/>
    </source>
</evidence>
<keyword evidence="1" id="KW-0812">Transmembrane</keyword>
<comment type="caution">
    <text evidence="3">The sequence shown here is derived from an EMBL/GenBank/DDBJ whole genome shotgun (WGS) entry which is preliminary data.</text>
</comment>
<proteinExistence type="predicted"/>
<organism evidence="3">
    <name type="scientific">marine sediment metagenome</name>
    <dbReference type="NCBI Taxonomy" id="412755"/>
    <lineage>
        <taxon>unclassified sequences</taxon>
        <taxon>metagenomes</taxon>
        <taxon>ecological metagenomes</taxon>
    </lineage>
</organism>
<protein>
    <recommendedName>
        <fullName evidence="2">PGAP2IP C-terminal nuclease-like domain-containing protein</fullName>
    </recommendedName>
</protein>
<dbReference type="AlphaFoldDB" id="A0A0F9P6P1"/>
<gene>
    <name evidence="3" type="ORF">LCGC14_0939370</name>
</gene>
<dbReference type="InterPro" id="IPR036691">
    <property type="entry name" value="Endo/exonu/phosph_ase_sf"/>
</dbReference>
<dbReference type="InterPro" id="IPR051916">
    <property type="entry name" value="GPI-anchor_lipid_remodeler"/>
</dbReference>
<dbReference type="GO" id="GO:0006506">
    <property type="term" value="P:GPI anchor biosynthetic process"/>
    <property type="evidence" value="ECO:0007669"/>
    <property type="project" value="TreeGrafter"/>
</dbReference>
<dbReference type="SUPFAM" id="SSF56219">
    <property type="entry name" value="DNase I-like"/>
    <property type="match status" value="1"/>
</dbReference>
<dbReference type="PANTHER" id="PTHR14859">
    <property type="entry name" value="CALCOFLUOR WHITE HYPERSENSITIVE PROTEIN PRECURSOR"/>
    <property type="match status" value="1"/>
</dbReference>
<name>A0A0F9P6P1_9ZZZZ</name>
<sequence>MMNKRSRIIFICMFCTPLIVSIVMFGISESPIENPSPKNEFKFMTYNIHFGVGMDDLLNLERIAQNILSEDIDPDVIGLQEVETGRITSHGIDMALWLARRLNMYYFYFPAINEHAYGLALLSKYPITSATGYQIPSISLERLLIHGVVMINETLEIDVFVTHLGLLGWDENLAAQINFVLQKTSQVNKTSNKILMGDFNLEHTSSQLAPVYLIFNDTLGGVPRPMTFPSINLFGEPTESIDYIFAAKNVINIVEGHVITDFLPSNNPAEFGSDHLPVVATLTFP</sequence>
<accession>A0A0F9P6P1</accession>
<dbReference type="Pfam" id="PF23226">
    <property type="entry name" value="Exo_endo_phos_PGAP2IP"/>
    <property type="match status" value="1"/>
</dbReference>
<dbReference type="InterPro" id="IPR057315">
    <property type="entry name" value="Exo_endo_phos_PGAP2IP_C"/>
</dbReference>
<evidence type="ECO:0000313" key="3">
    <source>
        <dbReference type="EMBL" id="KKN20067.1"/>
    </source>
</evidence>
<keyword evidence="1" id="KW-0472">Membrane</keyword>
<dbReference type="Gene3D" id="3.60.10.10">
    <property type="entry name" value="Endonuclease/exonuclease/phosphatase"/>
    <property type="match status" value="1"/>
</dbReference>
<dbReference type="EMBL" id="LAZR01003275">
    <property type="protein sequence ID" value="KKN20067.1"/>
    <property type="molecule type" value="Genomic_DNA"/>
</dbReference>
<reference evidence="3" key="1">
    <citation type="journal article" date="2015" name="Nature">
        <title>Complex archaea that bridge the gap between prokaryotes and eukaryotes.</title>
        <authorList>
            <person name="Spang A."/>
            <person name="Saw J.H."/>
            <person name="Jorgensen S.L."/>
            <person name="Zaremba-Niedzwiedzka K."/>
            <person name="Martijn J."/>
            <person name="Lind A.E."/>
            <person name="van Eijk R."/>
            <person name="Schleper C."/>
            <person name="Guy L."/>
            <person name="Ettema T.J."/>
        </authorList>
    </citation>
    <scope>NUCLEOTIDE SEQUENCE</scope>
</reference>